<evidence type="ECO:0000259" key="2">
    <source>
        <dbReference type="PROSITE" id="PS51406"/>
    </source>
</evidence>
<dbReference type="InterPro" id="IPR020837">
    <property type="entry name" value="Fibrinogen_CS"/>
</dbReference>
<dbReference type="Gene3D" id="3.90.215.10">
    <property type="entry name" value="Gamma Fibrinogen, chain A, domain 1"/>
    <property type="match status" value="1"/>
</dbReference>
<dbReference type="InterPro" id="IPR014716">
    <property type="entry name" value="Fibrinogen_a/b/g_C_1"/>
</dbReference>
<dbReference type="AlphaFoldDB" id="A0A6B0V7K1"/>
<dbReference type="EMBL" id="GIFC01015723">
    <property type="protein sequence ID" value="MXU97806.1"/>
    <property type="molecule type" value="Transcribed_RNA"/>
</dbReference>
<dbReference type="InterPro" id="IPR050373">
    <property type="entry name" value="Fibrinogen_C-term_domain"/>
</dbReference>
<dbReference type="PANTHER" id="PTHR19143:SF458">
    <property type="entry name" value="FIBRINOGEN C-TERMINAL DOMAIN-CONTAINING PROTEIN-RELATED"/>
    <property type="match status" value="1"/>
</dbReference>
<sequence>MFVAFLFIPVVAGNVFMEGSIPNIPEITERQYGTRKTYMLFDPCNTNKPGNRRVSCSQLKMRGFSVKAGIYAIYLLGKAVDVACDMASDDGGGWTVIQSRTEYEIRNDNFEKEFQDYERGFTTQGGAFWIGLDNLHALTSFPNNKQALRIELTRTKGQKPTVLLYHKFQVGSKAEKYKLTIDEFEGLQGYDALSDHNGFVFTVKKSMTERPDRDECSGGSLSGGWWFKKCNKANLNGRKFKSPSPIRALGITWHIEDKPESYKYIYDRVEIKIRDKDFGFCTGALKFKIL</sequence>
<feature type="domain" description="Fibrinogen C-terminal" evidence="2">
    <location>
        <begin position="47"/>
        <end position="277"/>
    </location>
</feature>
<dbReference type="PANTHER" id="PTHR19143">
    <property type="entry name" value="FIBRINOGEN/TENASCIN/ANGIOPOEITIN"/>
    <property type="match status" value="1"/>
</dbReference>
<dbReference type="Pfam" id="PF00147">
    <property type="entry name" value="Fibrinogen_C"/>
    <property type="match status" value="1"/>
</dbReference>
<accession>A0A6B0V7K1</accession>
<dbReference type="InterPro" id="IPR002181">
    <property type="entry name" value="Fibrinogen_a/b/g_C_dom"/>
</dbReference>
<reference evidence="3" key="1">
    <citation type="submission" date="2019-12" db="EMBL/GenBank/DDBJ databases">
        <title>An insight into the sialome of adult female Ixodes ricinus ticks feeding for 6 days.</title>
        <authorList>
            <person name="Perner J."/>
            <person name="Ribeiro J.M.C."/>
        </authorList>
    </citation>
    <scope>NUCLEOTIDE SEQUENCE</scope>
    <source>
        <strain evidence="3">Semi-engorged</strain>
        <tissue evidence="3">Salivary glands</tissue>
    </source>
</reference>
<dbReference type="InterPro" id="IPR036056">
    <property type="entry name" value="Fibrinogen-like_C"/>
</dbReference>
<protein>
    <submittedName>
        <fullName evidence="3">Putative ixoderin b5</fullName>
    </submittedName>
</protein>
<name>A0A6B0V7K1_IXORI</name>
<keyword evidence="1" id="KW-1015">Disulfide bond</keyword>
<evidence type="ECO:0000256" key="1">
    <source>
        <dbReference type="ARBA" id="ARBA00023157"/>
    </source>
</evidence>
<dbReference type="SUPFAM" id="SSF56496">
    <property type="entry name" value="Fibrinogen C-terminal domain-like"/>
    <property type="match status" value="1"/>
</dbReference>
<dbReference type="PROSITE" id="PS51406">
    <property type="entry name" value="FIBRINOGEN_C_2"/>
    <property type="match status" value="1"/>
</dbReference>
<dbReference type="PROSITE" id="PS00514">
    <property type="entry name" value="FIBRINOGEN_C_1"/>
    <property type="match status" value="1"/>
</dbReference>
<organism evidence="3">
    <name type="scientific">Ixodes ricinus</name>
    <name type="common">Common tick</name>
    <name type="synonym">Acarus ricinus</name>
    <dbReference type="NCBI Taxonomy" id="34613"/>
    <lineage>
        <taxon>Eukaryota</taxon>
        <taxon>Metazoa</taxon>
        <taxon>Ecdysozoa</taxon>
        <taxon>Arthropoda</taxon>
        <taxon>Chelicerata</taxon>
        <taxon>Arachnida</taxon>
        <taxon>Acari</taxon>
        <taxon>Parasitiformes</taxon>
        <taxon>Ixodida</taxon>
        <taxon>Ixodoidea</taxon>
        <taxon>Ixodidae</taxon>
        <taxon>Ixodinae</taxon>
        <taxon>Ixodes</taxon>
    </lineage>
</organism>
<dbReference type="SMART" id="SM00186">
    <property type="entry name" value="FBG"/>
    <property type="match status" value="1"/>
</dbReference>
<dbReference type="GO" id="GO:0005615">
    <property type="term" value="C:extracellular space"/>
    <property type="evidence" value="ECO:0007669"/>
    <property type="project" value="TreeGrafter"/>
</dbReference>
<proteinExistence type="predicted"/>
<evidence type="ECO:0000313" key="3">
    <source>
        <dbReference type="EMBL" id="MXU97806.1"/>
    </source>
</evidence>